<gene>
    <name evidence="9" type="ORF">BEMITA_LOCUS102</name>
</gene>
<feature type="transmembrane region" description="Helical" evidence="7">
    <location>
        <begin position="119"/>
        <end position="138"/>
    </location>
</feature>
<feature type="domain" description="ABC transporter" evidence="8">
    <location>
        <begin position="239"/>
        <end position="468"/>
    </location>
</feature>
<dbReference type="GO" id="GO:0005524">
    <property type="term" value="F:ATP binding"/>
    <property type="evidence" value="ECO:0007669"/>
    <property type="project" value="UniProtKB-KW"/>
</dbReference>
<feature type="transmembrane region" description="Helical" evidence="7">
    <location>
        <begin position="985"/>
        <end position="1008"/>
    </location>
</feature>
<dbReference type="GO" id="GO:0016020">
    <property type="term" value="C:membrane"/>
    <property type="evidence" value="ECO:0007669"/>
    <property type="project" value="UniProtKB-SubCell"/>
</dbReference>
<dbReference type="Gene3D" id="3.40.50.300">
    <property type="entry name" value="P-loop containing nucleotide triphosphate hydrolases"/>
    <property type="match status" value="2"/>
</dbReference>
<evidence type="ECO:0000256" key="7">
    <source>
        <dbReference type="SAM" id="Phobius"/>
    </source>
</evidence>
<feature type="transmembrane region" description="Helical" evidence="7">
    <location>
        <begin position="932"/>
        <end position="952"/>
    </location>
</feature>
<dbReference type="Pfam" id="PF12698">
    <property type="entry name" value="ABC2_membrane_3"/>
    <property type="match status" value="1"/>
</dbReference>
<dbReference type="GO" id="GO:0140359">
    <property type="term" value="F:ABC-type transporter activity"/>
    <property type="evidence" value="ECO:0007669"/>
    <property type="project" value="InterPro"/>
</dbReference>
<dbReference type="Proteomes" id="UP001152759">
    <property type="component" value="Unassembled WGS sequence"/>
</dbReference>
<comment type="caution">
    <text evidence="9">The sequence shown here is derived from an EMBL/GenBank/DDBJ whole genome shotgun (WGS) entry which is preliminary data.</text>
</comment>
<dbReference type="PANTHER" id="PTHR19229">
    <property type="entry name" value="ATP-BINDING CASSETTE TRANSPORTER SUBFAMILY A ABCA"/>
    <property type="match status" value="1"/>
</dbReference>
<dbReference type="InterPro" id="IPR026082">
    <property type="entry name" value="ABCA"/>
</dbReference>
<keyword evidence="10" id="KW-1185">Reference proteome</keyword>
<feature type="transmembrane region" description="Helical" evidence="7">
    <location>
        <begin position="775"/>
        <end position="800"/>
    </location>
</feature>
<dbReference type="PROSITE" id="PS50893">
    <property type="entry name" value="ABC_TRANSPORTER_2"/>
    <property type="match status" value="2"/>
</dbReference>
<keyword evidence="2 7" id="KW-0812">Transmembrane</keyword>
<keyword evidence="6 7" id="KW-0472">Membrane</keyword>
<evidence type="ECO:0000256" key="6">
    <source>
        <dbReference type="ARBA" id="ARBA00023136"/>
    </source>
</evidence>
<protein>
    <recommendedName>
        <fullName evidence="8">ABC transporter domain-containing protein</fullName>
    </recommendedName>
</protein>
<feature type="transmembrane region" description="Helical" evidence="7">
    <location>
        <begin position="48"/>
        <end position="78"/>
    </location>
</feature>
<dbReference type="InterPro" id="IPR003439">
    <property type="entry name" value="ABC_transporter-like_ATP-bd"/>
</dbReference>
<name>A0AAI8Y5Y4_BEMTA</name>
<dbReference type="GO" id="GO:0005319">
    <property type="term" value="F:lipid transporter activity"/>
    <property type="evidence" value="ECO:0007669"/>
    <property type="project" value="TreeGrafter"/>
</dbReference>
<dbReference type="PANTHER" id="PTHR19229:SF250">
    <property type="entry name" value="ABC TRANSPORTER DOMAIN-CONTAINING PROTEIN-RELATED"/>
    <property type="match status" value="1"/>
</dbReference>
<keyword evidence="3" id="KW-0547">Nucleotide-binding</keyword>
<feature type="transmembrane region" description="Helical" evidence="7">
    <location>
        <begin position="892"/>
        <end position="911"/>
    </location>
</feature>
<sequence>MMSSTFFLPAVTIGSFLILIPLLIKNIVLEKETGGKELMRMMGYRNWMLWFGWLLNTLTVCCFSAAMISFLMVTDAFCSGPIFQMLDGSVLFVFLLLYCLVIIFFCFALSPIFSTSVKAMFWGIIVWTVTCGVPELMFKRSYGVTWDTIFLEPSDGKTYSLITIFYIFGLHCLVLCIAAWYLDSICPGPFGASKPWNFFLKCSFWRTSSLKSLHMGLHETKYGWNEAFELPSKKLQVGLQVRNLQKAFCGVSAVENLNLDLYKDQITVLLGHNGAGKTTVMSMLTGMLSPSSGEVIVNDVDILKSPCLFRENLGLCPQHNLLFSYLTVLEHLIFFGMMKKLSKSEATVQGMQLLKFLLMESKKDARPTHLSGGMKRKLSLAIALMGSPKILMLDEPTSGMDPESRREMWDLLLTLRENRTILITTHHLEEAEALGDQIAIMSKGSVKCYGSLMFLKKKFGACFYLKVNRENLNFDTNALTSLIQQSISNAILHSENSSQLIYKLPIESIEQFPDMLAKLEHNQGCTGISNFSISSASLEEVFIKVGEENENQISAAVEDSKNFSMHTSNGHYKREIELRKMSQFSLFRQHFMAFLVKKWKFTRRKCLFYLFFGALPILMGFAACVNMNAYMSEQIKHFDALTLSLNGKVYGGFIHYRSYLDTPNTAIMFKNLVKPPLTTKEIPTEKNVFRYLLNIGESDMIKYFNEHVGAVEFRENKTIVIFNQHMIHSLPILLNLVYNSVSQTKLERFQITTSVQPIFRTDPFQKAFEEQKRKLTLLFMWVVVFASSIMTFAGCFILFPHTERVNFSKQLQMMTGASPFTYWLSSFIVDYCYTASVLAVTLASIYLFDQYGILSHSPEFDLLVVAVFLYGFVAVLFAYVCSYFQTKFATAFFTYFVISTVLGSICACVIFNFQELDYYFRKSSLKMTIAHYILLLLPHYSISMILFNYIFVAWNNKCRFRLIETEDPCIERDYWVFRDGDEKQYGVNGGFVAVVLDIFFYILIIICLEMNVFKKLNHIWSTFIFGSRLPNIEIDAEDFDVHQEKKIVEYFRKKNGLHDSVLMVDNLQKKFSRNFTAVRGVNFIVKPGECFGVLGVNGAGKTTTFRLLTGDLIPTQGDCVALDTRMSLNSKKYQSHIGYCPQFDALNEVLTAEEILTLFATLRGISQSEIEKEVNFWLSELNLESLRSRRCGYFSGGVKRRLSTAAALIGDPKLVVLDEPTSGVDPVSRRNLWSALMKCRRKGQSIIVTSHSMDECEEICDRLTIMVSGKMKCIGSIPHLKKKFGQGYTVMIKLKLPHFGKVEVCRLKDAMESLFVSKIVLKDEHLCLLNYHVTDPKVPLSELYSKLLSIQNRFSVVEDFTISETTLEQVFIAFAKNKVSIKS</sequence>
<feature type="transmembrane region" description="Helical" evidence="7">
    <location>
        <begin position="7"/>
        <end position="28"/>
    </location>
</feature>
<dbReference type="InterPro" id="IPR013525">
    <property type="entry name" value="ABC2_TM"/>
</dbReference>
<organism evidence="9 10">
    <name type="scientific">Bemisia tabaci</name>
    <name type="common">Sweetpotato whitefly</name>
    <name type="synonym">Aleurodes tabaci</name>
    <dbReference type="NCBI Taxonomy" id="7038"/>
    <lineage>
        <taxon>Eukaryota</taxon>
        <taxon>Metazoa</taxon>
        <taxon>Ecdysozoa</taxon>
        <taxon>Arthropoda</taxon>
        <taxon>Hexapoda</taxon>
        <taxon>Insecta</taxon>
        <taxon>Pterygota</taxon>
        <taxon>Neoptera</taxon>
        <taxon>Paraneoptera</taxon>
        <taxon>Hemiptera</taxon>
        <taxon>Sternorrhyncha</taxon>
        <taxon>Aleyrodoidea</taxon>
        <taxon>Aleyrodidae</taxon>
        <taxon>Aleyrodinae</taxon>
        <taxon>Bemisia</taxon>
    </lineage>
</organism>
<feature type="transmembrane region" description="Helical" evidence="7">
    <location>
        <begin position="159"/>
        <end position="182"/>
    </location>
</feature>
<dbReference type="PROSITE" id="PS00211">
    <property type="entry name" value="ABC_TRANSPORTER_1"/>
    <property type="match status" value="1"/>
</dbReference>
<evidence type="ECO:0000256" key="3">
    <source>
        <dbReference type="ARBA" id="ARBA00022741"/>
    </source>
</evidence>
<evidence type="ECO:0000259" key="8">
    <source>
        <dbReference type="PROSITE" id="PS50893"/>
    </source>
</evidence>
<dbReference type="GO" id="GO:0016887">
    <property type="term" value="F:ATP hydrolysis activity"/>
    <property type="evidence" value="ECO:0007669"/>
    <property type="project" value="InterPro"/>
</dbReference>
<keyword evidence="4" id="KW-0067">ATP-binding</keyword>
<evidence type="ECO:0000313" key="9">
    <source>
        <dbReference type="EMBL" id="CAH0746955.1"/>
    </source>
</evidence>
<dbReference type="CDD" id="cd03263">
    <property type="entry name" value="ABC_subfamily_A"/>
    <property type="match status" value="2"/>
</dbReference>
<dbReference type="InterPro" id="IPR003593">
    <property type="entry name" value="AAA+_ATPase"/>
</dbReference>
<feature type="transmembrane region" description="Helical" evidence="7">
    <location>
        <begin position="90"/>
        <end position="113"/>
    </location>
</feature>
<accession>A0AAI8Y5Y4</accession>
<dbReference type="SUPFAM" id="SSF52540">
    <property type="entry name" value="P-loop containing nucleoside triphosphate hydrolases"/>
    <property type="match status" value="2"/>
</dbReference>
<feature type="domain" description="ABC transporter" evidence="8">
    <location>
        <begin position="1062"/>
        <end position="1293"/>
    </location>
</feature>
<proteinExistence type="predicted"/>
<evidence type="ECO:0000256" key="1">
    <source>
        <dbReference type="ARBA" id="ARBA00004141"/>
    </source>
</evidence>
<evidence type="ECO:0000256" key="4">
    <source>
        <dbReference type="ARBA" id="ARBA00022840"/>
    </source>
</evidence>
<evidence type="ECO:0000313" key="10">
    <source>
        <dbReference type="Proteomes" id="UP001152759"/>
    </source>
</evidence>
<keyword evidence="5 7" id="KW-1133">Transmembrane helix</keyword>
<dbReference type="InterPro" id="IPR017871">
    <property type="entry name" value="ABC_transporter-like_CS"/>
</dbReference>
<evidence type="ECO:0000256" key="2">
    <source>
        <dbReference type="ARBA" id="ARBA00022692"/>
    </source>
</evidence>
<feature type="transmembrane region" description="Helical" evidence="7">
    <location>
        <begin position="820"/>
        <end position="848"/>
    </location>
</feature>
<dbReference type="InterPro" id="IPR056264">
    <property type="entry name" value="R2_ABCA1-4-like"/>
</dbReference>
<dbReference type="EMBL" id="CAKKNF020000012">
    <property type="protein sequence ID" value="CAH0746955.1"/>
    <property type="molecule type" value="Genomic_DNA"/>
</dbReference>
<dbReference type="SMART" id="SM00382">
    <property type="entry name" value="AAA"/>
    <property type="match status" value="2"/>
</dbReference>
<comment type="subcellular location">
    <subcellularLocation>
        <location evidence="1">Membrane</location>
        <topology evidence="1">Multi-pass membrane protein</topology>
    </subcellularLocation>
</comment>
<dbReference type="FunFam" id="3.40.50.300:FF:000933">
    <property type="entry name" value="ABC transporter A family member 7"/>
    <property type="match status" value="1"/>
</dbReference>
<dbReference type="InterPro" id="IPR027417">
    <property type="entry name" value="P-loop_NTPase"/>
</dbReference>
<dbReference type="Pfam" id="PF00005">
    <property type="entry name" value="ABC_tran"/>
    <property type="match status" value="2"/>
</dbReference>
<dbReference type="Pfam" id="PF23321">
    <property type="entry name" value="R1_ABCA1"/>
    <property type="match status" value="1"/>
</dbReference>
<evidence type="ECO:0000256" key="5">
    <source>
        <dbReference type="ARBA" id="ARBA00022989"/>
    </source>
</evidence>
<feature type="transmembrane region" description="Helical" evidence="7">
    <location>
        <begin position="607"/>
        <end position="627"/>
    </location>
</feature>
<reference evidence="9" key="1">
    <citation type="submission" date="2021-12" db="EMBL/GenBank/DDBJ databases">
        <authorList>
            <person name="King R."/>
        </authorList>
    </citation>
    <scope>NUCLEOTIDE SEQUENCE</scope>
</reference>
<feature type="transmembrane region" description="Helical" evidence="7">
    <location>
        <begin position="860"/>
        <end position="880"/>
    </location>
</feature>
<dbReference type="FunFam" id="3.40.50.300:FF:002470">
    <property type="entry name" value="ABC transporter, putative"/>
    <property type="match status" value="1"/>
</dbReference>